<reference evidence="1 2" key="1">
    <citation type="submission" date="2024-03" db="EMBL/GenBank/DDBJ databases">
        <title>Human intestinal bacterial collection.</title>
        <authorList>
            <person name="Pauvert C."/>
            <person name="Hitch T.C.A."/>
            <person name="Clavel T."/>
        </authorList>
    </citation>
    <scope>NUCLEOTIDE SEQUENCE [LARGE SCALE GENOMIC DNA]</scope>
    <source>
        <strain evidence="1 2">CLA-AA-H95</strain>
    </source>
</reference>
<protein>
    <submittedName>
        <fullName evidence="1">Uncharacterized protein</fullName>
    </submittedName>
</protein>
<name>A0ABV1AHG4_9FIRM</name>
<evidence type="ECO:0000313" key="1">
    <source>
        <dbReference type="EMBL" id="MEQ2356973.1"/>
    </source>
</evidence>
<evidence type="ECO:0000313" key="2">
    <source>
        <dbReference type="Proteomes" id="UP001446032"/>
    </source>
</evidence>
<accession>A0ABV1AHG4</accession>
<sequence>MKIICKKGHNAQKMLQMVTNLIEKKSREYPLLSEDMEIEITLDNEEGQVSPDNDREYYFDEEVQSIEMMQENAAFYYSKLSPVKKALPKTASWEPGWGSVS</sequence>
<proteinExistence type="predicted"/>
<comment type="caution">
    <text evidence="1">The sequence shown here is derived from an EMBL/GenBank/DDBJ whole genome shotgun (WGS) entry which is preliminary data.</text>
</comment>
<dbReference type="EMBL" id="JBBMEI010000002">
    <property type="protein sequence ID" value="MEQ2356973.1"/>
    <property type="molecule type" value="Genomic_DNA"/>
</dbReference>
<dbReference type="RefSeq" id="WP_118698486.1">
    <property type="nucleotide sequence ID" value="NZ_JBBMEI010000002.1"/>
</dbReference>
<keyword evidence="2" id="KW-1185">Reference proteome</keyword>
<gene>
    <name evidence="1" type="ORF">WMO75_01230</name>
</gene>
<dbReference type="Proteomes" id="UP001446032">
    <property type="component" value="Unassembled WGS sequence"/>
</dbReference>
<organism evidence="1 2">
    <name type="scientific">Blautia intestinihominis</name>
    <dbReference type="NCBI Taxonomy" id="3133152"/>
    <lineage>
        <taxon>Bacteria</taxon>
        <taxon>Bacillati</taxon>
        <taxon>Bacillota</taxon>
        <taxon>Clostridia</taxon>
        <taxon>Lachnospirales</taxon>
        <taxon>Lachnospiraceae</taxon>
        <taxon>Blautia</taxon>
    </lineage>
</organism>